<evidence type="ECO:0000313" key="6">
    <source>
        <dbReference type="Proteomes" id="UP000483142"/>
    </source>
</evidence>
<dbReference type="Proteomes" id="UP000326091">
    <property type="component" value="Chromosome"/>
</dbReference>
<dbReference type="Proteomes" id="UP000468344">
    <property type="component" value="Unassembled WGS sequence"/>
</dbReference>
<evidence type="ECO:0000313" key="3">
    <source>
        <dbReference type="EMBL" id="QEW36477.1"/>
    </source>
</evidence>
<protein>
    <submittedName>
        <fullName evidence="3">Uncharacterized protein</fullName>
    </submittedName>
</protein>
<dbReference type="EMBL" id="CP043529">
    <property type="protein sequence ID" value="QEW36477.1"/>
    <property type="molecule type" value="Genomic_DNA"/>
</dbReference>
<dbReference type="RefSeq" id="WP_004295670.1">
    <property type="nucleotide sequence ID" value="NZ_CAXTGH010000007.1"/>
</dbReference>
<evidence type="ECO:0000313" key="4">
    <source>
        <dbReference type="Proteomes" id="UP000326091"/>
    </source>
</evidence>
<dbReference type="EMBL" id="WDBY01000001">
    <property type="protein sequence ID" value="KAB6481877.1"/>
    <property type="molecule type" value="Genomic_DNA"/>
</dbReference>
<evidence type="ECO:0000313" key="2">
    <source>
        <dbReference type="EMBL" id="KAB6481877.1"/>
    </source>
</evidence>
<gene>
    <name evidence="2" type="ORF">GAZ06_00515</name>
    <name evidence="1" type="ORF">GAZ09_00515</name>
    <name evidence="3" type="ORF">VIC01_02029</name>
</gene>
<sequence>MAIILKDRNEKVTLNGSVYELTLLWNREDIRRCCFGMPPEYAHIRKDGRNFATIDCYSSLKGFRVDEFHRVFVKPEWKVLFGDKDINTIPFMDILQSLPLQDSNL</sequence>
<dbReference type="AlphaFoldDB" id="A0A5P3AS35"/>
<dbReference type="Proteomes" id="UP000483142">
    <property type="component" value="Unassembled WGS sequence"/>
</dbReference>
<dbReference type="GeneID" id="92988613"/>
<organism evidence="3 4">
    <name type="scientific">Phocaeicola vulgatus</name>
    <name type="common">Bacteroides vulgatus</name>
    <dbReference type="NCBI Taxonomy" id="821"/>
    <lineage>
        <taxon>Bacteria</taxon>
        <taxon>Pseudomonadati</taxon>
        <taxon>Bacteroidota</taxon>
        <taxon>Bacteroidia</taxon>
        <taxon>Bacteroidales</taxon>
        <taxon>Bacteroidaceae</taxon>
        <taxon>Phocaeicola</taxon>
    </lineage>
</organism>
<dbReference type="EMBL" id="WDBZ01000001">
    <property type="protein sequence ID" value="KAB6457358.1"/>
    <property type="molecule type" value="Genomic_DNA"/>
</dbReference>
<accession>A0A5P3AS35</accession>
<evidence type="ECO:0000313" key="5">
    <source>
        <dbReference type="Proteomes" id="UP000468344"/>
    </source>
</evidence>
<reference evidence="3 4" key="2">
    <citation type="submission" date="2019-09" db="EMBL/GenBank/DDBJ databases">
        <title>Commensal-derived Metabolites Govern Vibrio cholerae Pathogenesis in Host.</title>
        <authorList>
            <person name="Yoon S.S."/>
            <person name="Yoon M.Y."/>
        </authorList>
    </citation>
    <scope>NUCLEOTIDE SEQUENCE [LARGE SCALE GENOMIC DNA]</scope>
    <source>
        <strain evidence="3 4">VIC01</strain>
    </source>
</reference>
<name>A0A5P3AS35_PHOVU</name>
<proteinExistence type="predicted"/>
<evidence type="ECO:0000313" key="1">
    <source>
        <dbReference type="EMBL" id="KAB6457358.1"/>
    </source>
</evidence>
<reference evidence="5 6" key="1">
    <citation type="journal article" date="2019" name="Nat. Med.">
        <title>A library of human gut bacterial isolates paired with longitudinal multiomics data enables mechanistic microbiome research.</title>
        <authorList>
            <person name="Poyet M."/>
            <person name="Groussin M."/>
            <person name="Gibbons S.M."/>
            <person name="Avila-Pacheco J."/>
            <person name="Jiang X."/>
            <person name="Kearney S.M."/>
            <person name="Perrotta A.R."/>
            <person name="Berdy B."/>
            <person name="Zhao S."/>
            <person name="Lieberman T.D."/>
            <person name="Swanson P.K."/>
            <person name="Smith M."/>
            <person name="Roesemann S."/>
            <person name="Alexander J.E."/>
            <person name="Rich S.A."/>
            <person name="Livny J."/>
            <person name="Vlamakis H."/>
            <person name="Clish C."/>
            <person name="Bullock K."/>
            <person name="Deik A."/>
            <person name="Scott J."/>
            <person name="Pierce K.A."/>
            <person name="Xavier R.J."/>
            <person name="Alm E.J."/>
        </authorList>
    </citation>
    <scope>NUCLEOTIDE SEQUENCE [LARGE SCALE GENOMIC DNA]</scope>
    <source>
        <strain evidence="2 5">BIOML-A140</strain>
        <strain evidence="1 6">BIOML-A141</strain>
    </source>
</reference>